<dbReference type="PaxDb" id="882-DVU_1963"/>
<gene>
    <name evidence="1" type="ordered locus">DVU_1963</name>
</gene>
<dbReference type="KEGG" id="dvu:DVU_1963"/>
<sequence>MQGFGLPLACHRASYYCPVRLLTWRRCGATFRANPRGRQPQQNGGGCLVSQGLVAVLSSFMDYGPPPAFFAAMPNRHPDAMETSCDCGRPGVS</sequence>
<accession>Q72AM9</accession>
<dbReference type="EMBL" id="AE017285">
    <property type="protein sequence ID" value="AAS96439.1"/>
    <property type="molecule type" value="Genomic_DNA"/>
</dbReference>
<dbReference type="EnsemblBacteria" id="AAS96439">
    <property type="protein sequence ID" value="AAS96439"/>
    <property type="gene ID" value="DVU_1963"/>
</dbReference>
<evidence type="ECO:0000313" key="2">
    <source>
        <dbReference type="Proteomes" id="UP000002194"/>
    </source>
</evidence>
<dbReference type="AlphaFoldDB" id="Q72AM9"/>
<protein>
    <submittedName>
        <fullName evidence="1">Uncharacterized protein</fullName>
    </submittedName>
</protein>
<reference evidence="1 2" key="1">
    <citation type="journal article" date="2004" name="Nat. Biotechnol.">
        <title>The genome sequence of the anaerobic, sulfate-reducing bacterium Desulfovibrio vulgaris Hildenborough.</title>
        <authorList>
            <person name="Heidelberg J.F."/>
            <person name="Seshadri R."/>
            <person name="Haveman S.A."/>
            <person name="Hemme C.L."/>
            <person name="Paulsen I.T."/>
            <person name="Kolonay J.F."/>
            <person name="Eisen J.A."/>
            <person name="Ward N."/>
            <person name="Methe B."/>
            <person name="Brinkac L.M."/>
            <person name="Daugherty S.C."/>
            <person name="Deboy R.T."/>
            <person name="Dodson R.J."/>
            <person name="Durkin A.S."/>
            <person name="Madupu R."/>
            <person name="Nelson W.C."/>
            <person name="Sullivan S.A."/>
            <person name="Fouts D."/>
            <person name="Haft D.H."/>
            <person name="Selengut J."/>
            <person name="Peterson J.D."/>
            <person name="Davidsen T.M."/>
            <person name="Zafar N."/>
            <person name="Zhou L."/>
            <person name="Radune D."/>
            <person name="Dimitrov G."/>
            <person name="Hance M."/>
            <person name="Tran K."/>
            <person name="Khouri H."/>
            <person name="Gill J."/>
            <person name="Utterback T.R."/>
            <person name="Feldblyum T.V."/>
            <person name="Wall J.D."/>
            <person name="Voordouw G."/>
            <person name="Fraser C.M."/>
        </authorList>
    </citation>
    <scope>NUCLEOTIDE SEQUENCE [LARGE SCALE GENOMIC DNA]</scope>
    <source>
        <strain evidence="2">ATCC 29579 / DSM 644 / NCIMB 8303 / VKM B-1760 / Hildenborough</strain>
    </source>
</reference>
<name>Q72AM9_NITV2</name>
<dbReference type="Proteomes" id="UP000002194">
    <property type="component" value="Chromosome"/>
</dbReference>
<dbReference type="STRING" id="882.DVU_1963"/>
<organism evidence="1 2">
    <name type="scientific">Nitratidesulfovibrio vulgaris (strain ATCC 29579 / DSM 644 / CCUG 34227 / NCIMB 8303 / VKM B-1760 / Hildenborough)</name>
    <name type="common">Desulfovibrio vulgaris</name>
    <dbReference type="NCBI Taxonomy" id="882"/>
    <lineage>
        <taxon>Bacteria</taxon>
        <taxon>Pseudomonadati</taxon>
        <taxon>Thermodesulfobacteriota</taxon>
        <taxon>Desulfovibrionia</taxon>
        <taxon>Desulfovibrionales</taxon>
        <taxon>Desulfovibrionaceae</taxon>
        <taxon>Nitratidesulfovibrio</taxon>
    </lineage>
</organism>
<evidence type="ECO:0000313" key="1">
    <source>
        <dbReference type="EMBL" id="AAS96439.1"/>
    </source>
</evidence>
<dbReference type="HOGENOM" id="CLU_2394989_0_0_7"/>
<proteinExistence type="predicted"/>
<keyword evidence="2" id="KW-1185">Reference proteome</keyword>